<dbReference type="Gene3D" id="3.30.1330.10">
    <property type="entry name" value="PurM-like, N-terminal domain"/>
    <property type="match status" value="1"/>
</dbReference>
<dbReference type="GO" id="GO:0005829">
    <property type="term" value="C:cytosol"/>
    <property type="evidence" value="ECO:0007669"/>
    <property type="project" value="TreeGrafter"/>
</dbReference>
<accession>A0A2H0BV45</accession>
<dbReference type="EMBL" id="PCTA01000023">
    <property type="protein sequence ID" value="PIP61545.1"/>
    <property type="molecule type" value="Genomic_DNA"/>
</dbReference>
<dbReference type="EC" id="6.3.3.1" evidence="3"/>
<comment type="similarity">
    <text evidence="2">Belongs to the AIR synthase family.</text>
</comment>
<dbReference type="Proteomes" id="UP000231246">
    <property type="component" value="Unassembled WGS sequence"/>
</dbReference>
<evidence type="ECO:0000256" key="9">
    <source>
        <dbReference type="ARBA" id="ARBA00032931"/>
    </source>
</evidence>
<dbReference type="GO" id="GO:0046084">
    <property type="term" value="P:adenine biosynthetic process"/>
    <property type="evidence" value="ECO:0007669"/>
    <property type="project" value="TreeGrafter"/>
</dbReference>
<name>A0A2H0BV45_9BACT</name>
<dbReference type="SUPFAM" id="SSF56042">
    <property type="entry name" value="PurM C-terminal domain-like"/>
    <property type="match status" value="1"/>
</dbReference>
<dbReference type="SUPFAM" id="SSF55326">
    <property type="entry name" value="PurM N-terminal domain-like"/>
    <property type="match status" value="1"/>
</dbReference>
<feature type="domain" description="PurM-like N-terminal" evidence="12">
    <location>
        <begin position="44"/>
        <end position="182"/>
    </location>
</feature>
<evidence type="ECO:0000256" key="4">
    <source>
        <dbReference type="ARBA" id="ARBA00020367"/>
    </source>
</evidence>
<dbReference type="Gene3D" id="3.90.650.10">
    <property type="entry name" value="PurM-like C-terminal domain"/>
    <property type="match status" value="1"/>
</dbReference>
<evidence type="ECO:0000256" key="10">
    <source>
        <dbReference type="ARBA" id="ARBA00033093"/>
    </source>
</evidence>
<keyword evidence="5" id="KW-0436">Ligase</keyword>
<evidence type="ECO:0000259" key="12">
    <source>
        <dbReference type="Pfam" id="PF00586"/>
    </source>
</evidence>
<feature type="domain" description="PurM-like C-terminal" evidence="13">
    <location>
        <begin position="196"/>
        <end position="358"/>
    </location>
</feature>
<dbReference type="PANTHER" id="PTHR10520:SF12">
    <property type="entry name" value="TRIFUNCTIONAL PURINE BIOSYNTHETIC PROTEIN ADENOSINE-3"/>
    <property type="match status" value="1"/>
</dbReference>
<protein>
    <recommendedName>
        <fullName evidence="4">Phosphoribosylformylglycinamidine cyclo-ligase</fullName>
        <ecNumber evidence="3">6.3.3.1</ecNumber>
    </recommendedName>
    <alternativeName>
        <fullName evidence="9">AIR synthase</fullName>
    </alternativeName>
    <alternativeName>
        <fullName evidence="10">AIRS</fullName>
    </alternativeName>
    <alternativeName>
        <fullName evidence="8">Phosphoribosyl-aminoimidazole synthetase</fullName>
    </alternativeName>
</protein>
<dbReference type="InterPro" id="IPR010918">
    <property type="entry name" value="PurM-like_C_dom"/>
</dbReference>
<dbReference type="GO" id="GO:0004641">
    <property type="term" value="F:phosphoribosylformylglycinamidine cyclo-ligase activity"/>
    <property type="evidence" value="ECO:0007669"/>
    <property type="project" value="UniProtKB-EC"/>
</dbReference>
<evidence type="ECO:0000256" key="7">
    <source>
        <dbReference type="ARBA" id="ARBA00022840"/>
    </source>
</evidence>
<evidence type="ECO:0000256" key="6">
    <source>
        <dbReference type="ARBA" id="ARBA00022741"/>
    </source>
</evidence>
<comment type="catalytic activity">
    <reaction evidence="11">
        <text>2-formamido-N(1)-(5-O-phospho-beta-D-ribosyl)acetamidine + ATP = 5-amino-1-(5-phospho-beta-D-ribosyl)imidazole + ADP + phosphate + H(+)</text>
        <dbReference type="Rhea" id="RHEA:23032"/>
        <dbReference type="ChEBI" id="CHEBI:15378"/>
        <dbReference type="ChEBI" id="CHEBI:30616"/>
        <dbReference type="ChEBI" id="CHEBI:43474"/>
        <dbReference type="ChEBI" id="CHEBI:137981"/>
        <dbReference type="ChEBI" id="CHEBI:147287"/>
        <dbReference type="ChEBI" id="CHEBI:456216"/>
        <dbReference type="EC" id="6.3.3.1"/>
    </reaction>
</comment>
<dbReference type="Pfam" id="PF02769">
    <property type="entry name" value="AIRS_C"/>
    <property type="match status" value="1"/>
</dbReference>
<evidence type="ECO:0000256" key="8">
    <source>
        <dbReference type="ARBA" id="ARBA00031908"/>
    </source>
</evidence>
<comment type="pathway">
    <text evidence="1">Purine metabolism; IMP biosynthesis via de novo pathway; 5-amino-1-(5-phospho-D-ribosyl)imidazole from N(2)-formyl-N(1)-(5-phospho-D-ribosyl)glycinamide: step 2/2.</text>
</comment>
<keyword evidence="6" id="KW-0547">Nucleotide-binding</keyword>
<comment type="caution">
    <text evidence="14">The sequence shown here is derived from an EMBL/GenBank/DDBJ whole genome shotgun (WGS) entry which is preliminary data.</text>
</comment>
<evidence type="ECO:0000256" key="3">
    <source>
        <dbReference type="ARBA" id="ARBA00013047"/>
    </source>
</evidence>
<dbReference type="InterPro" id="IPR004733">
    <property type="entry name" value="PurM_cligase"/>
</dbReference>
<evidence type="ECO:0000259" key="13">
    <source>
        <dbReference type="Pfam" id="PF02769"/>
    </source>
</evidence>
<organism evidence="14 15">
    <name type="scientific">Candidatus Roizmanbacteria bacterium CG22_combo_CG10-13_8_21_14_all_38_20</name>
    <dbReference type="NCBI Taxonomy" id="1974862"/>
    <lineage>
        <taxon>Bacteria</taxon>
        <taxon>Candidatus Roizmaniibacteriota</taxon>
    </lineage>
</organism>
<keyword evidence="7" id="KW-0067">ATP-binding</keyword>
<gene>
    <name evidence="14" type="ORF">COW99_03375</name>
</gene>
<reference evidence="14 15" key="1">
    <citation type="submission" date="2017-09" db="EMBL/GenBank/DDBJ databases">
        <title>Depth-based differentiation of microbial function through sediment-hosted aquifers and enrichment of novel symbionts in the deep terrestrial subsurface.</title>
        <authorList>
            <person name="Probst A.J."/>
            <person name="Ladd B."/>
            <person name="Jarett J.K."/>
            <person name="Geller-Mcgrath D.E."/>
            <person name="Sieber C.M."/>
            <person name="Emerson J.B."/>
            <person name="Anantharaman K."/>
            <person name="Thomas B.C."/>
            <person name="Malmstrom R."/>
            <person name="Stieglmeier M."/>
            <person name="Klingl A."/>
            <person name="Woyke T."/>
            <person name="Ryan C.M."/>
            <person name="Banfield J.F."/>
        </authorList>
    </citation>
    <scope>NUCLEOTIDE SEQUENCE [LARGE SCALE GENOMIC DNA]</scope>
    <source>
        <strain evidence="14">CG22_combo_CG10-13_8_21_14_all_38_20</strain>
    </source>
</reference>
<dbReference type="GO" id="GO:0005524">
    <property type="term" value="F:ATP binding"/>
    <property type="evidence" value="ECO:0007669"/>
    <property type="project" value="UniProtKB-KW"/>
</dbReference>
<proteinExistence type="inferred from homology"/>
<sequence>MTRYKDIEGFEKKDPFKQGFIDLLNATQHNLAKNKINIVTESLGEPAALLDFKDYDFYLAFKTDGIGTKSLIADNMAQDIRSDKRKFKGRISTLYQGLGIDLIASNMNDMICLGATPIALSDEIAAGNYKKFTDKEFISGLFKGLRKGCMEAGIAIPSGESPTLTDIISPKTSSITGSAIGMIKPKSAAIFGKKLKSGDRIYALTASGIHTNGLSLARRIVEKLPQGYFTRFGNKTLGEELLKPTQIYVKPVLEMLKSGVDIHYMSNISGSAFRKVMRNKKSYTYLINKLPKKPRVLAYMQALENMSEEEAYETWNMGLGFVIFAPTDVETRMSRICKKHKINLLNMGYVKKGKKQVIIEPKNIIYTP</sequence>
<evidence type="ECO:0000256" key="2">
    <source>
        <dbReference type="ARBA" id="ARBA00010280"/>
    </source>
</evidence>
<dbReference type="Pfam" id="PF00586">
    <property type="entry name" value="AIRS"/>
    <property type="match status" value="1"/>
</dbReference>
<evidence type="ECO:0000256" key="5">
    <source>
        <dbReference type="ARBA" id="ARBA00022598"/>
    </source>
</evidence>
<dbReference type="AlphaFoldDB" id="A0A2H0BV45"/>
<evidence type="ECO:0000313" key="15">
    <source>
        <dbReference type="Proteomes" id="UP000231246"/>
    </source>
</evidence>
<dbReference type="PANTHER" id="PTHR10520">
    <property type="entry name" value="TRIFUNCTIONAL PURINE BIOSYNTHETIC PROTEIN ADENOSINE-3-RELATED"/>
    <property type="match status" value="1"/>
</dbReference>
<dbReference type="InterPro" id="IPR036921">
    <property type="entry name" value="PurM-like_N_sf"/>
</dbReference>
<evidence type="ECO:0000256" key="1">
    <source>
        <dbReference type="ARBA" id="ARBA00004686"/>
    </source>
</evidence>
<evidence type="ECO:0000256" key="11">
    <source>
        <dbReference type="ARBA" id="ARBA00049057"/>
    </source>
</evidence>
<dbReference type="UniPathway" id="UPA00074">
    <property type="reaction ID" value="UER00129"/>
</dbReference>
<dbReference type="InterPro" id="IPR016188">
    <property type="entry name" value="PurM-like_N"/>
</dbReference>
<dbReference type="GO" id="GO:0004637">
    <property type="term" value="F:phosphoribosylamine-glycine ligase activity"/>
    <property type="evidence" value="ECO:0007669"/>
    <property type="project" value="TreeGrafter"/>
</dbReference>
<dbReference type="InterPro" id="IPR036676">
    <property type="entry name" value="PurM-like_C_sf"/>
</dbReference>
<evidence type="ECO:0000313" key="14">
    <source>
        <dbReference type="EMBL" id="PIP61545.1"/>
    </source>
</evidence>
<dbReference type="GO" id="GO:0006189">
    <property type="term" value="P:'de novo' IMP biosynthetic process"/>
    <property type="evidence" value="ECO:0007669"/>
    <property type="project" value="UniProtKB-UniPathway"/>
</dbReference>